<comment type="caution">
    <text evidence="8">The sequence shown here is derived from an EMBL/GenBank/DDBJ whole genome shotgun (WGS) entry which is preliminary data.</text>
</comment>
<dbReference type="InterPro" id="IPR033116">
    <property type="entry name" value="TRYPSIN_SER"/>
</dbReference>
<dbReference type="InterPro" id="IPR050430">
    <property type="entry name" value="Peptidase_S1"/>
</dbReference>
<keyword evidence="5" id="KW-1015">Disulfide bond</keyword>
<dbReference type="PANTHER" id="PTHR24276">
    <property type="entry name" value="POLYSERASE-RELATED"/>
    <property type="match status" value="1"/>
</dbReference>
<dbReference type="InterPro" id="IPR009003">
    <property type="entry name" value="Peptidase_S1_PA"/>
</dbReference>
<evidence type="ECO:0000313" key="8">
    <source>
        <dbReference type="EMBL" id="KAJ4451714.1"/>
    </source>
</evidence>
<organism evidence="8 9">
    <name type="scientific">Periplaneta americana</name>
    <name type="common">American cockroach</name>
    <name type="synonym">Blatta americana</name>
    <dbReference type="NCBI Taxonomy" id="6978"/>
    <lineage>
        <taxon>Eukaryota</taxon>
        <taxon>Metazoa</taxon>
        <taxon>Ecdysozoa</taxon>
        <taxon>Arthropoda</taxon>
        <taxon>Hexapoda</taxon>
        <taxon>Insecta</taxon>
        <taxon>Pterygota</taxon>
        <taxon>Neoptera</taxon>
        <taxon>Polyneoptera</taxon>
        <taxon>Dictyoptera</taxon>
        <taxon>Blattodea</taxon>
        <taxon>Blattoidea</taxon>
        <taxon>Blattidae</taxon>
        <taxon>Blattinae</taxon>
        <taxon>Periplaneta</taxon>
    </lineage>
</organism>
<name>A0ABQ8U285_PERAM</name>
<dbReference type="Proteomes" id="UP001148838">
    <property type="component" value="Unassembled WGS sequence"/>
</dbReference>
<gene>
    <name evidence="8" type="ORF">ANN_03184</name>
</gene>
<evidence type="ECO:0000256" key="5">
    <source>
        <dbReference type="ARBA" id="ARBA00023157"/>
    </source>
</evidence>
<comment type="similarity">
    <text evidence="1">Belongs to the peptidase S1 family.</text>
</comment>
<feature type="non-terminal residue" evidence="8">
    <location>
        <position position="1"/>
    </location>
</feature>
<dbReference type="InterPro" id="IPR001314">
    <property type="entry name" value="Peptidase_S1A"/>
</dbReference>
<keyword evidence="9" id="KW-1185">Reference proteome</keyword>
<dbReference type="EMBL" id="JAJSOF020000001">
    <property type="protein sequence ID" value="KAJ4451714.1"/>
    <property type="molecule type" value="Genomic_DNA"/>
</dbReference>
<dbReference type="InterPro" id="IPR018114">
    <property type="entry name" value="TRYPSIN_HIS"/>
</dbReference>
<evidence type="ECO:0000256" key="3">
    <source>
        <dbReference type="ARBA" id="ARBA00022801"/>
    </source>
</evidence>
<dbReference type="InterPro" id="IPR001254">
    <property type="entry name" value="Trypsin_dom"/>
</dbReference>
<dbReference type="Gene3D" id="2.40.10.10">
    <property type="entry name" value="Trypsin-like serine proteases"/>
    <property type="match status" value="2"/>
</dbReference>
<keyword evidence="4 6" id="KW-0720">Serine protease</keyword>
<evidence type="ECO:0000259" key="7">
    <source>
        <dbReference type="PROSITE" id="PS50240"/>
    </source>
</evidence>
<dbReference type="CDD" id="cd00190">
    <property type="entry name" value="Tryp_SPc"/>
    <property type="match status" value="1"/>
</dbReference>
<keyword evidence="3 6" id="KW-0378">Hydrolase</keyword>
<dbReference type="SMART" id="SM00020">
    <property type="entry name" value="Tryp_SPc"/>
    <property type="match status" value="1"/>
</dbReference>
<evidence type="ECO:0000256" key="2">
    <source>
        <dbReference type="ARBA" id="ARBA00022670"/>
    </source>
</evidence>
<evidence type="ECO:0000313" key="9">
    <source>
        <dbReference type="Proteomes" id="UP001148838"/>
    </source>
</evidence>
<dbReference type="InterPro" id="IPR043504">
    <property type="entry name" value="Peptidase_S1_PA_chymotrypsin"/>
</dbReference>
<evidence type="ECO:0000256" key="6">
    <source>
        <dbReference type="RuleBase" id="RU363034"/>
    </source>
</evidence>
<dbReference type="PRINTS" id="PR00722">
    <property type="entry name" value="CHYMOTRYPSIN"/>
</dbReference>
<dbReference type="PROSITE" id="PS00134">
    <property type="entry name" value="TRYPSIN_HIS"/>
    <property type="match status" value="1"/>
</dbReference>
<keyword evidence="2 6" id="KW-0645">Protease</keyword>
<protein>
    <recommendedName>
        <fullName evidence="7">Peptidase S1 domain-containing protein</fullName>
    </recommendedName>
</protein>
<dbReference type="PROSITE" id="PS50240">
    <property type="entry name" value="TRYPSIN_DOM"/>
    <property type="match status" value="1"/>
</dbReference>
<dbReference type="SUPFAM" id="SSF50494">
    <property type="entry name" value="Trypsin-like serine proteases"/>
    <property type="match status" value="1"/>
</dbReference>
<evidence type="ECO:0000256" key="1">
    <source>
        <dbReference type="ARBA" id="ARBA00007664"/>
    </source>
</evidence>
<feature type="domain" description="Peptidase S1" evidence="7">
    <location>
        <begin position="21"/>
        <end position="253"/>
    </location>
</feature>
<dbReference type="PANTHER" id="PTHR24276:SF91">
    <property type="entry name" value="AT26814P-RELATED"/>
    <property type="match status" value="1"/>
</dbReference>
<proteinExistence type="inferred from homology"/>
<dbReference type="Pfam" id="PF00089">
    <property type="entry name" value="Trypsin"/>
    <property type="match status" value="1"/>
</dbReference>
<dbReference type="PROSITE" id="PS00135">
    <property type="entry name" value="TRYPSIN_SER"/>
    <property type="match status" value="1"/>
</dbReference>
<accession>A0ABQ8U285</accession>
<reference evidence="8 9" key="1">
    <citation type="journal article" date="2022" name="Allergy">
        <title>Genome assembly and annotation of Periplaneta americana reveal a comprehensive cockroach allergen profile.</title>
        <authorList>
            <person name="Wang L."/>
            <person name="Xiong Q."/>
            <person name="Saelim N."/>
            <person name="Wang L."/>
            <person name="Nong W."/>
            <person name="Wan A.T."/>
            <person name="Shi M."/>
            <person name="Liu X."/>
            <person name="Cao Q."/>
            <person name="Hui J.H.L."/>
            <person name="Sookrung N."/>
            <person name="Leung T.F."/>
            <person name="Tungtrongchitr A."/>
            <person name="Tsui S.K.W."/>
        </authorList>
    </citation>
    <scope>NUCLEOTIDE SEQUENCE [LARGE SCALE GENOMIC DNA]</scope>
    <source>
        <strain evidence="8">PWHHKU_190912</strain>
    </source>
</reference>
<sequence>TNIYFSGAAPRIRRPRLDGRIVGGSDADIANYPYQLSFEYNGSHRCGASIISENWVLTAAHCVDGISANNVQFRAGSSIRGSGGSLHRASQLIENPAFDYYTLDSDVAVARVSTPFSYGNGVQPISLATSEPSAGEIATVTGWGTTSSGGSLPSQLQVVSLPIVSRAECNQDYSSYGGITDTMICAAEQQGGKDSCQGDSGGPLVVNGKQAGIVSWGVGCAEQGYPVCTLMSLFLGASLQKRLASTKRVLFCM</sequence>
<evidence type="ECO:0000256" key="4">
    <source>
        <dbReference type="ARBA" id="ARBA00022825"/>
    </source>
</evidence>